<sequence length="165" mass="16543">MTTTSTTATSAGLLVLRLGVGATMAAHGTQKLFGWFDGGGLDGTERFFAASGYPSAKAFAVLAGVSETLGGIGLILGLITPLAAAAILGTMLNAIAVKWGGFFSPKGVEYETILAVAAASLALTGAGGFAVDRFVPGLRDYKIGYGLAAIALAFVAAGITLLIRN</sequence>
<feature type="transmembrane region" description="Helical" evidence="7">
    <location>
        <begin position="143"/>
        <end position="163"/>
    </location>
</feature>
<evidence type="ECO:0000256" key="7">
    <source>
        <dbReference type="SAM" id="Phobius"/>
    </source>
</evidence>
<dbReference type="Pfam" id="PF07681">
    <property type="entry name" value="DoxX"/>
    <property type="match status" value="1"/>
</dbReference>
<evidence type="ECO:0000256" key="2">
    <source>
        <dbReference type="ARBA" id="ARBA00006679"/>
    </source>
</evidence>
<evidence type="ECO:0000256" key="8">
    <source>
        <dbReference type="SAM" id="SignalP"/>
    </source>
</evidence>
<keyword evidence="8" id="KW-0732">Signal</keyword>
<dbReference type="AlphaFoldDB" id="A0A2N3WVZ9"/>
<comment type="similarity">
    <text evidence="2">Belongs to the DoxX family.</text>
</comment>
<evidence type="ECO:0000256" key="5">
    <source>
        <dbReference type="ARBA" id="ARBA00022989"/>
    </source>
</evidence>
<dbReference type="EMBL" id="PJMW01000001">
    <property type="protein sequence ID" value="PKV98046.1"/>
    <property type="molecule type" value="Genomic_DNA"/>
</dbReference>
<organism evidence="9 10">
    <name type="scientific">Nocardia fluminea</name>
    <dbReference type="NCBI Taxonomy" id="134984"/>
    <lineage>
        <taxon>Bacteria</taxon>
        <taxon>Bacillati</taxon>
        <taxon>Actinomycetota</taxon>
        <taxon>Actinomycetes</taxon>
        <taxon>Mycobacteriales</taxon>
        <taxon>Nocardiaceae</taxon>
        <taxon>Nocardia</taxon>
    </lineage>
</organism>
<keyword evidence="4 7" id="KW-0812">Transmembrane</keyword>
<feature type="transmembrane region" description="Helical" evidence="7">
    <location>
        <begin position="108"/>
        <end position="131"/>
    </location>
</feature>
<evidence type="ECO:0000313" key="10">
    <source>
        <dbReference type="Proteomes" id="UP000233766"/>
    </source>
</evidence>
<keyword evidence="5 7" id="KW-1133">Transmembrane helix</keyword>
<dbReference type="GO" id="GO:0005886">
    <property type="term" value="C:plasma membrane"/>
    <property type="evidence" value="ECO:0007669"/>
    <property type="project" value="UniProtKB-SubCell"/>
</dbReference>
<keyword evidence="10" id="KW-1185">Reference proteome</keyword>
<evidence type="ECO:0000256" key="3">
    <source>
        <dbReference type="ARBA" id="ARBA00022475"/>
    </source>
</evidence>
<feature type="transmembrane region" description="Helical" evidence="7">
    <location>
        <begin position="72"/>
        <end position="96"/>
    </location>
</feature>
<gene>
    <name evidence="9" type="ORF">ATK86_0052</name>
</gene>
<dbReference type="Proteomes" id="UP000233766">
    <property type="component" value="Unassembled WGS sequence"/>
</dbReference>
<dbReference type="InterPro" id="IPR051907">
    <property type="entry name" value="DoxX-like_oxidoreductase"/>
</dbReference>
<comment type="subcellular location">
    <subcellularLocation>
        <location evidence="1">Cell membrane</location>
        <topology evidence="1">Multi-pass membrane protein</topology>
    </subcellularLocation>
</comment>
<accession>A0A2N3WVZ9</accession>
<reference evidence="9 10" key="1">
    <citation type="submission" date="2017-12" db="EMBL/GenBank/DDBJ databases">
        <title>Sequencing the genomes of 1000 Actinobacteria strains.</title>
        <authorList>
            <person name="Klenk H.-P."/>
        </authorList>
    </citation>
    <scope>NUCLEOTIDE SEQUENCE [LARGE SCALE GENOMIC DNA]</scope>
    <source>
        <strain evidence="9 10">DSM 44489</strain>
    </source>
</reference>
<evidence type="ECO:0000256" key="6">
    <source>
        <dbReference type="ARBA" id="ARBA00023136"/>
    </source>
</evidence>
<dbReference type="InterPro" id="IPR032808">
    <property type="entry name" value="DoxX"/>
</dbReference>
<dbReference type="PANTHER" id="PTHR33452">
    <property type="entry name" value="OXIDOREDUCTASE CATD-RELATED"/>
    <property type="match status" value="1"/>
</dbReference>
<feature type="chain" id="PRO_5039353540" evidence="8">
    <location>
        <begin position="26"/>
        <end position="165"/>
    </location>
</feature>
<comment type="caution">
    <text evidence="9">The sequence shown here is derived from an EMBL/GenBank/DDBJ whole genome shotgun (WGS) entry which is preliminary data.</text>
</comment>
<proteinExistence type="inferred from homology"/>
<dbReference type="PANTHER" id="PTHR33452:SF1">
    <property type="entry name" value="INNER MEMBRANE PROTEIN YPHA-RELATED"/>
    <property type="match status" value="1"/>
</dbReference>
<evidence type="ECO:0000256" key="1">
    <source>
        <dbReference type="ARBA" id="ARBA00004651"/>
    </source>
</evidence>
<evidence type="ECO:0000256" key="4">
    <source>
        <dbReference type="ARBA" id="ARBA00022692"/>
    </source>
</evidence>
<keyword evidence="3" id="KW-1003">Cell membrane</keyword>
<protein>
    <submittedName>
        <fullName evidence="9">Putative oxidoreductase</fullName>
    </submittedName>
</protein>
<dbReference type="RefSeq" id="WP_101462569.1">
    <property type="nucleotide sequence ID" value="NZ_PJMW01000001.1"/>
</dbReference>
<keyword evidence="6 7" id="KW-0472">Membrane</keyword>
<evidence type="ECO:0000313" key="9">
    <source>
        <dbReference type="EMBL" id="PKV98046.1"/>
    </source>
</evidence>
<feature type="signal peptide" evidence="8">
    <location>
        <begin position="1"/>
        <end position="25"/>
    </location>
</feature>
<name>A0A2N3WVZ9_9NOCA</name>